<dbReference type="Pfam" id="PF12486">
    <property type="entry name" value="VasL"/>
    <property type="match status" value="1"/>
</dbReference>
<dbReference type="EMBL" id="NITZ01000002">
    <property type="protein sequence ID" value="PHM50411.1"/>
    <property type="molecule type" value="Genomic_DNA"/>
</dbReference>
<evidence type="ECO:0000259" key="3">
    <source>
        <dbReference type="Pfam" id="PF06812"/>
    </source>
</evidence>
<protein>
    <submittedName>
        <fullName evidence="5">ImpA domain-containing protein</fullName>
    </submittedName>
</protein>
<evidence type="ECO:0000256" key="1">
    <source>
        <dbReference type="SAM" id="MobiDB-lite"/>
    </source>
</evidence>
<accession>A0A2D0JVL1</accession>
<proteinExistence type="predicted"/>
<dbReference type="PANTHER" id="PTHR37024">
    <property type="entry name" value="TYPE VI SECRETION SYSTEM DUF2094 AND IMPA-RELATED DOMAIN PROTEIN"/>
    <property type="match status" value="1"/>
</dbReference>
<dbReference type="OrthoDB" id="5579595at2"/>
<keyword evidence="2" id="KW-0812">Transmembrane</keyword>
<feature type="compositionally biased region" description="Low complexity" evidence="1">
    <location>
        <begin position="451"/>
        <end position="460"/>
    </location>
</feature>
<dbReference type="Pfam" id="PF06812">
    <property type="entry name" value="ImpA_N"/>
    <property type="match status" value="1"/>
</dbReference>
<feature type="domain" description="ImpA N-terminal" evidence="3">
    <location>
        <begin position="14"/>
        <end position="112"/>
    </location>
</feature>
<organism evidence="5 6">
    <name type="scientific">Xenorhabdus miraniensis</name>
    <dbReference type="NCBI Taxonomy" id="351674"/>
    <lineage>
        <taxon>Bacteria</taxon>
        <taxon>Pseudomonadati</taxon>
        <taxon>Pseudomonadota</taxon>
        <taxon>Gammaproteobacteria</taxon>
        <taxon>Enterobacterales</taxon>
        <taxon>Morganellaceae</taxon>
        <taxon>Xenorhabdus</taxon>
    </lineage>
</organism>
<evidence type="ECO:0000259" key="4">
    <source>
        <dbReference type="Pfam" id="PF12486"/>
    </source>
</evidence>
<dbReference type="InterPro" id="IPR010657">
    <property type="entry name" value="ImpA_N"/>
</dbReference>
<reference evidence="5 6" key="1">
    <citation type="journal article" date="2017" name="Nat. Microbiol.">
        <title>Natural product diversity associated with the nematode symbionts Photorhabdus and Xenorhabdus.</title>
        <authorList>
            <person name="Tobias N.J."/>
            <person name="Wolff H."/>
            <person name="Djahanschiri B."/>
            <person name="Grundmann F."/>
            <person name="Kronenwerth M."/>
            <person name="Shi Y.M."/>
            <person name="Simonyi S."/>
            <person name="Grun P."/>
            <person name="Shapiro-Ilan D."/>
            <person name="Pidot S.J."/>
            <person name="Stinear T.P."/>
            <person name="Ebersberger I."/>
            <person name="Bode H.B."/>
        </authorList>
    </citation>
    <scope>NUCLEOTIDE SEQUENCE [LARGE SCALE GENOMIC DNA]</scope>
    <source>
        <strain evidence="5 6">DSM 17902</strain>
    </source>
</reference>
<dbReference type="InterPro" id="IPR021069">
    <property type="entry name" value="ImpA_C"/>
</dbReference>
<keyword evidence="2" id="KW-0472">Membrane</keyword>
<keyword evidence="2" id="KW-1133">Transmembrane helix</keyword>
<feature type="domain" description="ImpA C-terminal" evidence="4">
    <location>
        <begin position="290"/>
        <end position="436"/>
    </location>
</feature>
<comment type="caution">
    <text evidence="5">The sequence shown here is derived from an EMBL/GenBank/DDBJ whole genome shotgun (WGS) entry which is preliminary data.</text>
</comment>
<dbReference type="RefSeq" id="WP_099112958.1">
    <property type="nucleotide sequence ID" value="NZ_CAWNQI010000051.1"/>
</dbReference>
<dbReference type="PANTHER" id="PTHR37024:SF5">
    <property type="entry name" value="IMPA N-TERMINAL DOMAIN-CONTAINING PROTEIN"/>
    <property type="match status" value="1"/>
</dbReference>
<feature type="transmembrane region" description="Helical" evidence="2">
    <location>
        <begin position="237"/>
        <end position="259"/>
    </location>
</feature>
<feature type="region of interest" description="Disordered" evidence="1">
    <location>
        <begin position="439"/>
        <end position="479"/>
    </location>
</feature>
<dbReference type="Proteomes" id="UP000221980">
    <property type="component" value="Unassembled WGS sequence"/>
</dbReference>
<evidence type="ECO:0000313" key="6">
    <source>
        <dbReference type="Proteomes" id="UP000221980"/>
    </source>
</evidence>
<feature type="region of interest" description="Disordered" evidence="1">
    <location>
        <begin position="196"/>
        <end position="228"/>
    </location>
</feature>
<sequence>MSGHPENLIIRAGGSPLNLPEFAVIRDEINKTSHPAQPEVNWPLVESLSLTIFKTNGVDLQTAIYYTLARMQLNGLAGFTEGCELLAGVIVSEWDTLWPPQPQVRTDLLEWFHTRTGSVLRQMDFAAGDLRMIYRAERALQLIIDRLQQSDLKRLPRVENLLWFFQNAAKKLEKPRQAVKPASQPVQMPPLVYLSQQSEAEPETAPPPPRTDSPPAADLPPRVRVQFPEPPPKGLSAWQGFGLGALLGLLVLVGSWLLFYKPLQQQFNAITAQPAGARLAWLYQPKLEHYQNQLDRLAETPPLATWEAARILKGTAEQHWPMSPSQRLITRQWEQEMAARIDSVPLKGSWNTTRDQLQQLADKILLQERTRGSFTLSYLKTAVYDIQRSHGSDIPLEELLRQLSVYAAKGDSAPPVLLKGIDERFNALLGRYDRLRQATEQQVSHTENDTENSTENNIKNNTEKKTKRHEQAVTTDGGH</sequence>
<keyword evidence="6" id="KW-1185">Reference proteome</keyword>
<evidence type="ECO:0000313" key="5">
    <source>
        <dbReference type="EMBL" id="PHM50411.1"/>
    </source>
</evidence>
<evidence type="ECO:0000256" key="2">
    <source>
        <dbReference type="SAM" id="Phobius"/>
    </source>
</evidence>
<dbReference type="AlphaFoldDB" id="A0A2D0JVL1"/>
<name>A0A2D0JVL1_9GAMM</name>
<gene>
    <name evidence="5" type="ORF">Xmir_00591</name>
</gene>